<name>A0ABD0YSN2_9HEMI</name>
<dbReference type="EMBL" id="JBFDAA010000003">
    <property type="protein sequence ID" value="KAL1138961.1"/>
    <property type="molecule type" value="Genomic_DNA"/>
</dbReference>
<organism evidence="2 3">
    <name type="scientific">Ranatra chinensis</name>
    <dbReference type="NCBI Taxonomy" id="642074"/>
    <lineage>
        <taxon>Eukaryota</taxon>
        <taxon>Metazoa</taxon>
        <taxon>Ecdysozoa</taxon>
        <taxon>Arthropoda</taxon>
        <taxon>Hexapoda</taxon>
        <taxon>Insecta</taxon>
        <taxon>Pterygota</taxon>
        <taxon>Neoptera</taxon>
        <taxon>Paraneoptera</taxon>
        <taxon>Hemiptera</taxon>
        <taxon>Heteroptera</taxon>
        <taxon>Panheteroptera</taxon>
        <taxon>Nepomorpha</taxon>
        <taxon>Nepidae</taxon>
        <taxon>Ranatrinae</taxon>
        <taxon>Ranatra</taxon>
    </lineage>
</organism>
<feature type="compositionally biased region" description="Pro residues" evidence="1">
    <location>
        <begin position="178"/>
        <end position="193"/>
    </location>
</feature>
<reference evidence="2 3" key="1">
    <citation type="submission" date="2024-07" db="EMBL/GenBank/DDBJ databases">
        <title>Chromosome-level genome assembly of the water stick insect Ranatra chinensis (Heteroptera: Nepidae).</title>
        <authorList>
            <person name="Liu X."/>
        </authorList>
    </citation>
    <scope>NUCLEOTIDE SEQUENCE [LARGE SCALE GENOMIC DNA]</scope>
    <source>
        <strain evidence="2">Cailab_2021Rc</strain>
        <tissue evidence="2">Muscle</tissue>
    </source>
</reference>
<accession>A0ABD0YSN2</accession>
<gene>
    <name evidence="2" type="ORF">AAG570_009022</name>
</gene>
<dbReference type="AlphaFoldDB" id="A0ABD0YSN2"/>
<sequence length="227" mass="24593">MNEPETDRIDLNNQARAGFVLYRDARGVAQWSVPPLVHHFLFGPLLDEQHQAPQSRPEIQVAERIRILAHASGSNFSSNGHLDLCGDRKGGYTDDMLDSSSGAAPSRDRGEVTVKVDRGTEALKCTFLIENHNIDSIEASVASCLSYPFGRSVNGVASVGCLSVLVRAGLGGGTIDPPTAPGEGEPPPPPLPSIRPHTDKPRGMTDHVLHTFLSLYYCGRFYARVCF</sequence>
<proteinExistence type="predicted"/>
<comment type="caution">
    <text evidence="2">The sequence shown here is derived from an EMBL/GenBank/DDBJ whole genome shotgun (WGS) entry which is preliminary data.</text>
</comment>
<protein>
    <submittedName>
        <fullName evidence="2">Uncharacterized protein</fullName>
    </submittedName>
</protein>
<evidence type="ECO:0000313" key="3">
    <source>
        <dbReference type="Proteomes" id="UP001558652"/>
    </source>
</evidence>
<feature type="region of interest" description="Disordered" evidence="1">
    <location>
        <begin position="173"/>
        <end position="200"/>
    </location>
</feature>
<evidence type="ECO:0000313" key="2">
    <source>
        <dbReference type="EMBL" id="KAL1138961.1"/>
    </source>
</evidence>
<keyword evidence="3" id="KW-1185">Reference proteome</keyword>
<evidence type="ECO:0000256" key="1">
    <source>
        <dbReference type="SAM" id="MobiDB-lite"/>
    </source>
</evidence>
<dbReference type="Proteomes" id="UP001558652">
    <property type="component" value="Unassembled WGS sequence"/>
</dbReference>